<keyword evidence="1" id="KW-0812">Transmembrane</keyword>
<feature type="transmembrane region" description="Helical" evidence="1">
    <location>
        <begin position="39"/>
        <end position="57"/>
    </location>
</feature>
<keyword evidence="1" id="KW-1133">Transmembrane helix</keyword>
<dbReference type="GO" id="GO:0080188">
    <property type="term" value="P:gene silencing by siRNA-directed DNA methylation"/>
    <property type="evidence" value="ECO:0007669"/>
    <property type="project" value="InterPro"/>
</dbReference>
<dbReference type="Proteomes" id="UP001222027">
    <property type="component" value="Unassembled WGS sequence"/>
</dbReference>
<reference evidence="3 4" key="1">
    <citation type="submission" date="2022-12" db="EMBL/GenBank/DDBJ databases">
        <title>Chromosome-scale assembly of the Ensete ventricosum genome.</title>
        <authorList>
            <person name="Dussert Y."/>
            <person name="Stocks J."/>
            <person name="Wendawek A."/>
            <person name="Woldeyes F."/>
            <person name="Nichols R.A."/>
            <person name="Borrell J.S."/>
        </authorList>
    </citation>
    <scope>NUCLEOTIDE SEQUENCE [LARGE SCALE GENOMIC DNA]</scope>
    <source>
        <strain evidence="4">cv. Maze</strain>
        <tissue evidence="3">Seeds</tissue>
    </source>
</reference>
<dbReference type="EMBL" id="JAQQAF010000004">
    <property type="protein sequence ID" value="KAJ8492862.1"/>
    <property type="molecule type" value="Genomic_DNA"/>
</dbReference>
<evidence type="ECO:0000313" key="3">
    <source>
        <dbReference type="EMBL" id="KAJ8492862.1"/>
    </source>
</evidence>
<dbReference type="InterPro" id="IPR045177">
    <property type="entry name" value="FDM1-5/IDN2"/>
</dbReference>
<dbReference type="InterPro" id="IPR005379">
    <property type="entry name" value="FDM1-5/IDN2_XH"/>
</dbReference>
<name>A0AAV8QY22_ENSVE</name>
<keyword evidence="4" id="KW-1185">Reference proteome</keyword>
<sequence length="220" mass="24730">MLDSLRRISLRFSLRSVLPHDPVLRAEHFDFSSPSFNSVVFSLVVYFTFLALIILLFKRISDFKQATGICCCSGSFVFLQQMDQSSEESDISDSEVPENNSLKLATMEQKKADGNVLRLLEHHKREKEAALKKILPTGKTAGSKAEGLGDLLGGRSLIGIKRMGELDDGPFLPACKQRFSKDEAEVKAADYCSHWQHELKKPEWHPFKIVITEWKASGSL</sequence>
<evidence type="ECO:0000256" key="1">
    <source>
        <dbReference type="SAM" id="Phobius"/>
    </source>
</evidence>
<proteinExistence type="predicted"/>
<evidence type="ECO:0000259" key="2">
    <source>
        <dbReference type="Pfam" id="PF03469"/>
    </source>
</evidence>
<keyword evidence="1" id="KW-0472">Membrane</keyword>
<dbReference type="AlphaFoldDB" id="A0AAV8QY22"/>
<accession>A0AAV8QY22</accession>
<feature type="domain" description="Factor of DNA methylation 1-5/IDN2" evidence="2">
    <location>
        <begin position="161"/>
        <end position="215"/>
    </location>
</feature>
<dbReference type="PANTHER" id="PTHR21596">
    <property type="entry name" value="RIBONUCLEASE P SUBUNIT P38"/>
    <property type="match status" value="1"/>
</dbReference>
<dbReference type="Pfam" id="PF03469">
    <property type="entry name" value="XH"/>
    <property type="match status" value="1"/>
</dbReference>
<evidence type="ECO:0000313" key="4">
    <source>
        <dbReference type="Proteomes" id="UP001222027"/>
    </source>
</evidence>
<dbReference type="PANTHER" id="PTHR21596:SF3">
    <property type="entry name" value="FACTOR OF DNA METHYLATION 1-RELATED"/>
    <property type="match status" value="1"/>
</dbReference>
<organism evidence="3 4">
    <name type="scientific">Ensete ventricosum</name>
    <name type="common">Abyssinian banana</name>
    <name type="synonym">Musa ensete</name>
    <dbReference type="NCBI Taxonomy" id="4639"/>
    <lineage>
        <taxon>Eukaryota</taxon>
        <taxon>Viridiplantae</taxon>
        <taxon>Streptophyta</taxon>
        <taxon>Embryophyta</taxon>
        <taxon>Tracheophyta</taxon>
        <taxon>Spermatophyta</taxon>
        <taxon>Magnoliopsida</taxon>
        <taxon>Liliopsida</taxon>
        <taxon>Zingiberales</taxon>
        <taxon>Musaceae</taxon>
        <taxon>Ensete</taxon>
    </lineage>
</organism>
<protein>
    <recommendedName>
        <fullName evidence="2">Factor of DNA methylation 1-5/IDN2 domain-containing protein</fullName>
    </recommendedName>
</protein>
<comment type="caution">
    <text evidence="3">The sequence shown here is derived from an EMBL/GenBank/DDBJ whole genome shotgun (WGS) entry which is preliminary data.</text>
</comment>
<gene>
    <name evidence="3" type="ORF">OPV22_014583</name>
</gene>